<dbReference type="PROSITE" id="PS50862">
    <property type="entry name" value="AA_TRNA_LIGASE_II"/>
    <property type="match status" value="1"/>
</dbReference>
<feature type="binding site" evidence="7">
    <location>
        <position position="229"/>
    </location>
    <ligand>
        <name>ATP</name>
        <dbReference type="ChEBI" id="CHEBI:30616"/>
    </ligand>
</feature>
<protein>
    <recommendedName>
        <fullName evidence="7">Aspartate--tRNA ligase</fullName>
        <ecNumber evidence="7">6.1.1.12</ecNumber>
    </recommendedName>
    <alternativeName>
        <fullName evidence="7">Aspartyl-tRNA synthetase</fullName>
        <shortName evidence="7">AspRS</shortName>
    </alternativeName>
</protein>
<dbReference type="InterPro" id="IPR004365">
    <property type="entry name" value="NA-bd_OB_tRNA"/>
</dbReference>
<comment type="catalytic activity">
    <reaction evidence="7">
        <text>tRNA(Asp) + L-aspartate + ATP = L-aspartyl-tRNA(Asp) + AMP + diphosphate</text>
        <dbReference type="Rhea" id="RHEA:19649"/>
        <dbReference type="Rhea" id="RHEA-COMP:9660"/>
        <dbReference type="Rhea" id="RHEA-COMP:9678"/>
        <dbReference type="ChEBI" id="CHEBI:29991"/>
        <dbReference type="ChEBI" id="CHEBI:30616"/>
        <dbReference type="ChEBI" id="CHEBI:33019"/>
        <dbReference type="ChEBI" id="CHEBI:78442"/>
        <dbReference type="ChEBI" id="CHEBI:78516"/>
        <dbReference type="ChEBI" id="CHEBI:456215"/>
        <dbReference type="EC" id="6.1.1.12"/>
    </reaction>
</comment>
<evidence type="ECO:0000256" key="2">
    <source>
        <dbReference type="ARBA" id="ARBA00022598"/>
    </source>
</evidence>
<keyword evidence="4 7" id="KW-0067">ATP-binding</keyword>
<feature type="binding site" evidence="7">
    <location>
        <position position="474"/>
    </location>
    <ligand>
        <name>L-aspartate</name>
        <dbReference type="ChEBI" id="CHEBI:29991"/>
    </ligand>
</feature>
<dbReference type="GO" id="GO:0006422">
    <property type="term" value="P:aspartyl-tRNA aminoacylation"/>
    <property type="evidence" value="ECO:0007669"/>
    <property type="project" value="UniProtKB-UniRule"/>
</dbReference>
<dbReference type="PANTHER" id="PTHR22594">
    <property type="entry name" value="ASPARTYL/LYSYL-TRNA SYNTHETASE"/>
    <property type="match status" value="1"/>
</dbReference>
<feature type="domain" description="Aminoacyl-transfer RNA synthetases class-II family profile" evidence="8">
    <location>
        <begin position="147"/>
        <end position="540"/>
    </location>
</feature>
<dbReference type="Pfam" id="PF01336">
    <property type="entry name" value="tRNA_anti-codon"/>
    <property type="match status" value="1"/>
</dbReference>
<comment type="function">
    <text evidence="7">Catalyzes the attachment of L-aspartate to tRNA(Asp) in a two-step reaction: L-aspartate is first activated by ATP to form Asp-AMP and then transferred to the acceptor end of tRNA(Asp).</text>
</comment>
<feature type="binding site" evidence="7">
    <location>
        <position position="467"/>
    </location>
    <ligand>
        <name>ATP</name>
        <dbReference type="ChEBI" id="CHEBI:30616"/>
    </ligand>
</feature>
<dbReference type="Gene3D" id="2.40.50.140">
    <property type="entry name" value="Nucleic acid-binding proteins"/>
    <property type="match status" value="1"/>
</dbReference>
<dbReference type="GO" id="GO:0004815">
    <property type="term" value="F:aspartate-tRNA ligase activity"/>
    <property type="evidence" value="ECO:0007669"/>
    <property type="project" value="UniProtKB-UniRule"/>
</dbReference>
<keyword evidence="5 7" id="KW-0648">Protein biosynthesis</keyword>
<evidence type="ECO:0000256" key="4">
    <source>
        <dbReference type="ARBA" id="ARBA00022840"/>
    </source>
</evidence>
<dbReference type="GO" id="GO:0003676">
    <property type="term" value="F:nucleic acid binding"/>
    <property type="evidence" value="ECO:0007669"/>
    <property type="project" value="InterPro"/>
</dbReference>
<evidence type="ECO:0000313" key="9">
    <source>
        <dbReference type="EMBL" id="HGL18194.1"/>
    </source>
</evidence>
<dbReference type="GO" id="GO:0005524">
    <property type="term" value="F:ATP binding"/>
    <property type="evidence" value="ECO:0007669"/>
    <property type="project" value="UniProtKB-UniRule"/>
</dbReference>
<evidence type="ECO:0000256" key="3">
    <source>
        <dbReference type="ARBA" id="ARBA00022741"/>
    </source>
</evidence>
<reference evidence="9" key="1">
    <citation type="journal article" date="2020" name="mSystems">
        <title>Genome- and Community-Level Interaction Insights into Carbon Utilization and Element Cycling Functions of Hydrothermarchaeota in Hydrothermal Sediment.</title>
        <authorList>
            <person name="Zhou Z."/>
            <person name="Liu Y."/>
            <person name="Xu W."/>
            <person name="Pan J."/>
            <person name="Luo Z.H."/>
            <person name="Li M."/>
        </authorList>
    </citation>
    <scope>NUCLEOTIDE SEQUENCE [LARGE SCALE GENOMIC DNA]</scope>
    <source>
        <strain evidence="9">SpSt-69</strain>
    </source>
</reference>
<dbReference type="InterPro" id="IPR029351">
    <property type="entry name" value="GAD_dom"/>
</dbReference>
<dbReference type="InterPro" id="IPR004524">
    <property type="entry name" value="Asp-tRNA-ligase_1"/>
</dbReference>
<comment type="similarity">
    <text evidence="1 7">Belongs to the class-II aminoacyl-tRNA synthetase family. Type 1 subfamily.</text>
</comment>
<dbReference type="SUPFAM" id="SSF55681">
    <property type="entry name" value="Class II aaRS and biotin synthetases"/>
    <property type="match status" value="1"/>
</dbReference>
<keyword evidence="3 7" id="KW-0547">Nucleotide-binding</keyword>
<feature type="binding site" evidence="7">
    <location>
        <position position="220"/>
    </location>
    <ligand>
        <name>L-aspartate</name>
        <dbReference type="ChEBI" id="CHEBI:29991"/>
    </ligand>
</feature>
<feature type="binding site" evidence="7">
    <location>
        <position position="433"/>
    </location>
    <ligand>
        <name>L-aspartate</name>
        <dbReference type="ChEBI" id="CHEBI:29991"/>
    </ligand>
</feature>
<dbReference type="InterPro" id="IPR002312">
    <property type="entry name" value="Asp/Asn-tRNA-synth_IIb"/>
</dbReference>
<dbReference type="InterPro" id="IPR004364">
    <property type="entry name" value="Aa-tRNA-synt_II"/>
</dbReference>
<dbReference type="PRINTS" id="PR01042">
    <property type="entry name" value="TRNASYNTHASP"/>
</dbReference>
<comment type="caution">
    <text evidence="7">Lacks conserved residue(s) required for the propagation of feature annotation.</text>
</comment>
<dbReference type="SUPFAM" id="SSF55261">
    <property type="entry name" value="GAD domain-like"/>
    <property type="match status" value="1"/>
</dbReference>
<dbReference type="AlphaFoldDB" id="A0A7V4E6C0"/>
<keyword evidence="7" id="KW-0963">Cytoplasm</keyword>
<dbReference type="NCBIfam" id="NF001750">
    <property type="entry name" value="PRK00476.1"/>
    <property type="match status" value="1"/>
</dbReference>
<dbReference type="InterPro" id="IPR045864">
    <property type="entry name" value="aa-tRNA-synth_II/BPL/LPL"/>
</dbReference>
<evidence type="ECO:0000256" key="7">
    <source>
        <dbReference type="HAMAP-Rule" id="MF_00044"/>
    </source>
</evidence>
<dbReference type="Gene3D" id="3.30.1360.30">
    <property type="entry name" value="GAD-like domain"/>
    <property type="match status" value="1"/>
</dbReference>
<dbReference type="InterPro" id="IPR047089">
    <property type="entry name" value="Asp-tRNA-ligase_1_N"/>
</dbReference>
<comment type="caution">
    <text evidence="9">The sequence shown here is derived from an EMBL/GenBank/DDBJ whole genome shotgun (WGS) entry which is preliminary data.</text>
</comment>
<dbReference type="InterPro" id="IPR004115">
    <property type="entry name" value="GAD-like_sf"/>
</dbReference>
<keyword evidence="6 7" id="KW-0030">Aminoacyl-tRNA synthetase</keyword>
<feature type="binding site" evidence="7">
    <location>
        <begin position="519"/>
        <end position="522"/>
    </location>
    <ligand>
        <name>ATP</name>
        <dbReference type="ChEBI" id="CHEBI:30616"/>
    </ligand>
</feature>
<evidence type="ECO:0000256" key="6">
    <source>
        <dbReference type="ARBA" id="ARBA00023146"/>
    </source>
</evidence>
<dbReference type="EC" id="6.1.1.12" evidence="7"/>
<organism evidence="9">
    <name type="scientific">candidate division WOR-3 bacterium</name>
    <dbReference type="NCBI Taxonomy" id="2052148"/>
    <lineage>
        <taxon>Bacteria</taxon>
        <taxon>Bacteria division WOR-3</taxon>
    </lineage>
</organism>
<dbReference type="SUPFAM" id="SSF50249">
    <property type="entry name" value="Nucleic acid-binding proteins"/>
    <property type="match status" value="1"/>
</dbReference>
<evidence type="ECO:0000259" key="8">
    <source>
        <dbReference type="PROSITE" id="PS50862"/>
    </source>
</evidence>
<dbReference type="Pfam" id="PF02938">
    <property type="entry name" value="GAD"/>
    <property type="match status" value="1"/>
</dbReference>
<dbReference type="InterPro" id="IPR006195">
    <property type="entry name" value="aa-tRNA-synth_II"/>
</dbReference>
<name>A0A7V4E6C0_UNCW3</name>
<keyword evidence="2 7" id="KW-0436">Ligase</keyword>
<feature type="binding site" evidence="7">
    <location>
        <begin position="220"/>
        <end position="222"/>
    </location>
    <ligand>
        <name>ATP</name>
        <dbReference type="ChEBI" id="CHEBI:30616"/>
    </ligand>
</feature>
<evidence type="ECO:0000256" key="1">
    <source>
        <dbReference type="ARBA" id="ARBA00006303"/>
    </source>
</evidence>
<dbReference type="InterPro" id="IPR012340">
    <property type="entry name" value="NA-bd_OB-fold"/>
</dbReference>
<dbReference type="Pfam" id="PF00152">
    <property type="entry name" value="tRNA-synt_2"/>
    <property type="match status" value="1"/>
</dbReference>
<feature type="binding site" evidence="7">
    <location>
        <position position="174"/>
    </location>
    <ligand>
        <name>L-aspartate</name>
        <dbReference type="ChEBI" id="CHEBI:29991"/>
    </ligand>
</feature>
<dbReference type="NCBIfam" id="TIGR00459">
    <property type="entry name" value="aspS_bact"/>
    <property type="match status" value="1"/>
</dbReference>
<dbReference type="CDD" id="cd04317">
    <property type="entry name" value="EcAspRS_like_N"/>
    <property type="match status" value="1"/>
</dbReference>
<dbReference type="EMBL" id="DTDJ01000047">
    <property type="protein sequence ID" value="HGL18194.1"/>
    <property type="molecule type" value="Genomic_DNA"/>
</dbReference>
<dbReference type="HAMAP" id="MF_00044">
    <property type="entry name" value="Asp_tRNA_synth_type1"/>
    <property type="match status" value="1"/>
</dbReference>
<proteinExistence type="inferred from homology"/>
<dbReference type="PANTHER" id="PTHR22594:SF5">
    <property type="entry name" value="ASPARTATE--TRNA LIGASE, MITOCHONDRIAL"/>
    <property type="match status" value="1"/>
</dbReference>
<sequence length="570" mass="66307">MLRTHTCGELNLSHCGQEVTLAGWVRRLRDLGGVVFIELRDMYGSVQIIVEPDRKELIEKAKDIGLYYVIKVQGVVRKRPDEMVNPLMPTGSIEVEAHDIEVLNTTPPLPFLPEDDIKVQEETRLLWRFLDLRRPLMQRNLIFRHQMLQLVRNYLSSKGFIEIETPFLTKSTPEGARDFIVPSRNFPGKFYALPQSPQMYKQILMSAGFDRYFQIVKCFRDEDLRQDRQPEFTQIDLEMSFPDIEDIFSLVEGMFKEIFKQLLNYDLPTPFERITYHEAMIRFGSDKPDLRIREEIRDLTEIFKDSSNEILSSIIREGGKVLAIRAQRDFSRKEIEEIRQAIIREGAKGLLYFKAENGQYSGQLARFIPQNVELENGFYFVIAGQDNYKTYSYLGKLRNIVLKPEEEGYKFLWVYDFPLFEWNEEEQRIEPCHHMFTQPKEEQISLLDTDPLKVIGKQYDLVLNGVEIASGSIRNHDVNLQRKIMKIIGLSDERIEKNFGFLLKALEYGAPPHGGIALGFDRIVAMLLGMESIRDCIAFPKTTSAQALFENAPSEVDKQQLDELHIRIEE</sequence>
<dbReference type="GO" id="GO:0005737">
    <property type="term" value="C:cytoplasm"/>
    <property type="evidence" value="ECO:0007669"/>
    <property type="project" value="UniProtKB-SubCell"/>
</dbReference>
<feature type="region of interest" description="Aspartate" evidence="7">
    <location>
        <begin position="198"/>
        <end position="201"/>
    </location>
</feature>
<dbReference type="CDD" id="cd00777">
    <property type="entry name" value="AspRS_core"/>
    <property type="match status" value="1"/>
</dbReference>
<dbReference type="InterPro" id="IPR047090">
    <property type="entry name" value="AspRS_core"/>
</dbReference>
<comment type="subunit">
    <text evidence="7">Homodimer.</text>
</comment>
<evidence type="ECO:0000256" key="5">
    <source>
        <dbReference type="ARBA" id="ARBA00022917"/>
    </source>
</evidence>
<comment type="subcellular location">
    <subcellularLocation>
        <location evidence="7">Cytoplasm</location>
    </subcellularLocation>
</comment>
<accession>A0A7V4E6C0</accession>
<dbReference type="Gene3D" id="3.30.930.10">
    <property type="entry name" value="Bira Bifunctional Protein, Domain 2"/>
    <property type="match status" value="1"/>
</dbReference>
<gene>
    <name evidence="7 9" type="primary">aspS</name>
    <name evidence="9" type="ORF">ENU66_07705</name>
</gene>